<dbReference type="PROSITE" id="PS50158">
    <property type="entry name" value="ZF_CCHC"/>
    <property type="match status" value="2"/>
</dbReference>
<dbReference type="Pfam" id="PF00098">
    <property type="entry name" value="zf-CCHC"/>
    <property type="match status" value="1"/>
</dbReference>
<evidence type="ECO:0000256" key="1">
    <source>
        <dbReference type="PROSITE-ProRule" id="PRU00047"/>
    </source>
</evidence>
<dbReference type="PaxDb" id="4097-A0A1S3ZVE4"/>
<feature type="coiled-coil region" evidence="2">
    <location>
        <begin position="290"/>
        <end position="345"/>
    </location>
</feature>
<dbReference type="AlphaFoldDB" id="A0A1S3ZVE4"/>
<keyword evidence="2" id="KW-0175">Coiled coil</keyword>
<keyword evidence="1" id="KW-0479">Metal-binding</keyword>
<sequence>MWDILEVTYEGTNKVKEIRINLLVRDYELFQMNDGESVEEMFSRFSKIFGYIKSFGRPIKSGEHVKKTLRSIPVIWQPKIIALECQDLDKMPYDELRGDLIAFEKTHLDRQIQQEKKKTVAFKETVAEPENEEEEEGGEQDKNIAMLSQVVTSMMRKNRNNRKGKSNFKKGRMNNENDKNDGGCYECGKNGHIQVDCPELKKKLSRNFQKKKSFGAWSDEEESDHEEIANMCFMAIKEDSNEDSYELGLMADEGTNEEEDSSELGLMADEGTSEVRLPTCPNCYELQEFIEITLADIERVLNELRKIQREKKDWALKLEVYEIEHDMLQDEVNKLQLQLNGLRKSTSHGSVKSNEIVPHISLIRTRNSHACSYCGKNGHNTNQCRNIIRAERGSENPNNTSCFYCKKFGHTSNHCRFKDNRRWVWRPKFSSQANTHKTIQDPSRLGYLKTSNFVLQEHSKKNRKGK</sequence>
<protein>
    <recommendedName>
        <fullName evidence="4">CCHC-type domain-containing protein</fullName>
    </recommendedName>
</protein>
<evidence type="ECO:0000259" key="4">
    <source>
        <dbReference type="PROSITE" id="PS50158"/>
    </source>
</evidence>
<dbReference type="RefSeq" id="XP_016468288.1">
    <property type="nucleotide sequence ID" value="XM_016612802.1"/>
</dbReference>
<feature type="compositionally biased region" description="Acidic residues" evidence="3">
    <location>
        <begin position="127"/>
        <end position="138"/>
    </location>
</feature>
<organism evidence="5">
    <name type="scientific">Nicotiana tabacum</name>
    <name type="common">Common tobacco</name>
    <dbReference type="NCBI Taxonomy" id="4097"/>
    <lineage>
        <taxon>Eukaryota</taxon>
        <taxon>Viridiplantae</taxon>
        <taxon>Streptophyta</taxon>
        <taxon>Embryophyta</taxon>
        <taxon>Tracheophyta</taxon>
        <taxon>Spermatophyta</taxon>
        <taxon>Magnoliopsida</taxon>
        <taxon>eudicotyledons</taxon>
        <taxon>Gunneridae</taxon>
        <taxon>Pentapetalae</taxon>
        <taxon>asterids</taxon>
        <taxon>lamiids</taxon>
        <taxon>Solanales</taxon>
        <taxon>Solanaceae</taxon>
        <taxon>Nicotianoideae</taxon>
        <taxon>Nicotianeae</taxon>
        <taxon>Nicotiana</taxon>
    </lineage>
</organism>
<feature type="domain" description="CCHC-type" evidence="4">
    <location>
        <begin position="371"/>
        <end position="386"/>
    </location>
</feature>
<dbReference type="GO" id="GO:0003676">
    <property type="term" value="F:nucleic acid binding"/>
    <property type="evidence" value="ECO:0007669"/>
    <property type="project" value="InterPro"/>
</dbReference>
<dbReference type="KEGG" id="nta:107790840"/>
<dbReference type="InterPro" id="IPR001878">
    <property type="entry name" value="Znf_CCHC"/>
</dbReference>
<dbReference type="SMART" id="SM00343">
    <property type="entry name" value="ZnF_C2HC"/>
    <property type="match status" value="3"/>
</dbReference>
<dbReference type="Gene3D" id="4.10.60.10">
    <property type="entry name" value="Zinc finger, CCHC-type"/>
    <property type="match status" value="2"/>
</dbReference>
<evidence type="ECO:0000256" key="2">
    <source>
        <dbReference type="SAM" id="Coils"/>
    </source>
</evidence>
<feature type="region of interest" description="Disordered" evidence="3">
    <location>
        <begin position="121"/>
        <end position="142"/>
    </location>
</feature>
<name>A0A1S3ZVE4_TOBAC</name>
<dbReference type="SUPFAM" id="SSF57756">
    <property type="entry name" value="Retrovirus zinc finger-like domains"/>
    <property type="match status" value="2"/>
</dbReference>
<gene>
    <name evidence="5" type="primary">LOC107790840</name>
</gene>
<dbReference type="Pfam" id="PF14223">
    <property type="entry name" value="Retrotran_gag_2"/>
    <property type="match status" value="1"/>
</dbReference>
<dbReference type="OMA" id="RMNNEND"/>
<dbReference type="PANTHER" id="PTHR34676:SF28">
    <property type="entry name" value="ZINC FINGER, CCHC-TYPE, RIBONUCLEASE H-LIKE DOMAIN, GAG-PRE-INTEGRASE DOMAIN PROTEIN-RELATED"/>
    <property type="match status" value="1"/>
</dbReference>
<evidence type="ECO:0000256" key="3">
    <source>
        <dbReference type="SAM" id="MobiDB-lite"/>
    </source>
</evidence>
<keyword evidence="1" id="KW-0862">Zinc</keyword>
<feature type="region of interest" description="Disordered" evidence="3">
    <location>
        <begin position="156"/>
        <end position="175"/>
    </location>
</feature>
<dbReference type="OrthoDB" id="5378265at2759"/>
<reference evidence="5" key="1">
    <citation type="submission" date="2025-08" db="UniProtKB">
        <authorList>
            <consortium name="RefSeq"/>
        </authorList>
    </citation>
    <scope>IDENTIFICATION</scope>
</reference>
<dbReference type="PANTHER" id="PTHR34676">
    <property type="entry name" value="DUF4219 DOMAIN-CONTAINING PROTEIN-RELATED"/>
    <property type="match status" value="1"/>
</dbReference>
<proteinExistence type="predicted"/>
<feature type="domain" description="CCHC-type" evidence="4">
    <location>
        <begin position="184"/>
        <end position="199"/>
    </location>
</feature>
<feature type="compositionally biased region" description="Basic residues" evidence="3">
    <location>
        <begin position="156"/>
        <end position="172"/>
    </location>
</feature>
<evidence type="ECO:0000313" key="5">
    <source>
        <dbReference type="RefSeq" id="XP_016468288.1"/>
    </source>
</evidence>
<dbReference type="GO" id="GO:0008270">
    <property type="term" value="F:zinc ion binding"/>
    <property type="evidence" value="ECO:0007669"/>
    <property type="project" value="UniProtKB-KW"/>
</dbReference>
<dbReference type="InterPro" id="IPR036875">
    <property type="entry name" value="Znf_CCHC_sf"/>
</dbReference>
<accession>A0A1S3ZVE4</accession>
<keyword evidence="1" id="KW-0863">Zinc-finger</keyword>